<evidence type="ECO:0000313" key="2">
    <source>
        <dbReference type="Proteomes" id="UP000233769"/>
    </source>
</evidence>
<dbReference type="Proteomes" id="UP000233769">
    <property type="component" value="Chromosome tk0001"/>
</dbReference>
<dbReference type="AlphaFoldDB" id="A0A2N9AR76"/>
<evidence type="ECO:0000313" key="1">
    <source>
        <dbReference type="EMBL" id="SOR29854.1"/>
    </source>
</evidence>
<reference evidence="2" key="1">
    <citation type="submission" date="2017-10" db="EMBL/GenBank/DDBJ databases">
        <authorList>
            <person name="Regsiter A."/>
            <person name="William W."/>
        </authorList>
    </citation>
    <scope>NUCLEOTIDE SEQUENCE [LARGE SCALE GENOMIC DNA]</scope>
</reference>
<name>A0A2N9AR76_METEX</name>
<organism evidence="1 2">
    <name type="scientific">Methylorubrum extorquens</name>
    <name type="common">Methylobacterium dichloromethanicum</name>
    <name type="synonym">Methylobacterium extorquens</name>
    <dbReference type="NCBI Taxonomy" id="408"/>
    <lineage>
        <taxon>Bacteria</taxon>
        <taxon>Pseudomonadati</taxon>
        <taxon>Pseudomonadota</taxon>
        <taxon>Alphaproteobacteria</taxon>
        <taxon>Hyphomicrobiales</taxon>
        <taxon>Methylobacteriaceae</taxon>
        <taxon>Methylorubrum</taxon>
    </lineage>
</organism>
<dbReference type="EMBL" id="LT962688">
    <property type="protein sequence ID" value="SOR29854.1"/>
    <property type="molecule type" value="Genomic_DNA"/>
</dbReference>
<accession>A0A2N9AR76</accession>
<proteinExistence type="predicted"/>
<gene>
    <name evidence="1" type="ORF">TK0001_3252</name>
</gene>
<protein>
    <submittedName>
        <fullName evidence="1">Uncharacterized protein</fullName>
    </submittedName>
</protein>
<sequence>MPANPSPSPPAVLIRAELDAIGAELAVRLPISEPIHRAMASSIDIGFDGPPAERIAVSLARLDERQKAMQDTADARHGQLVAMLAEYATRAEVEAKHVNIDTRIGAVEDRVEKIEARTWKVVAGILSAVGTALAGAITLHFRGG</sequence>